<protein>
    <submittedName>
        <fullName evidence="2">Uncharacterized protein</fullName>
    </submittedName>
</protein>
<feature type="transmembrane region" description="Helical" evidence="1">
    <location>
        <begin position="66"/>
        <end position="87"/>
    </location>
</feature>
<organism evidence="2 3">
    <name type="scientific">Candidatus Thalassarchaeum betae</name>
    <dbReference type="NCBI Taxonomy" id="2599289"/>
    <lineage>
        <taxon>Archaea</taxon>
        <taxon>Methanobacteriati</taxon>
        <taxon>Thermoplasmatota</taxon>
        <taxon>Candidatus Poseidoniia</taxon>
        <taxon>Candidatus Poseidoniales</taxon>
        <taxon>Candidatus Thalassarchaeaceae</taxon>
        <taxon>Candidatus Thalassarchaeum</taxon>
    </lineage>
</organism>
<feature type="transmembrane region" description="Helical" evidence="1">
    <location>
        <begin position="40"/>
        <end position="60"/>
    </location>
</feature>
<accession>A0A2V3HSK8</accession>
<sequence length="91" mass="10204">MNDLLLTLSRRYESEGSEYFAYIIEGPSPAKFMKKYARHAGIGAVVGFVFFFTYYYGWFGMPPMDLVGSMGIGFGSGFSASVISYMMSRDE</sequence>
<evidence type="ECO:0000313" key="3">
    <source>
        <dbReference type="Proteomes" id="UP000248161"/>
    </source>
</evidence>
<dbReference type="EMBL" id="PSPG01000003">
    <property type="protein sequence ID" value="PXF22100.1"/>
    <property type="molecule type" value="Genomic_DNA"/>
</dbReference>
<proteinExistence type="predicted"/>
<evidence type="ECO:0000313" key="2">
    <source>
        <dbReference type="EMBL" id="PXF22100.1"/>
    </source>
</evidence>
<keyword evidence="1" id="KW-1133">Transmembrane helix</keyword>
<keyword evidence="1" id="KW-0472">Membrane</keyword>
<name>A0A2V3HSK8_9ARCH</name>
<gene>
    <name evidence="2" type="ORF">CXX69_01535</name>
</gene>
<dbReference type="AlphaFoldDB" id="A0A2V3HSK8"/>
<reference evidence="2 3" key="1">
    <citation type="journal article" date="2015" name="Nat. Commun.">
        <title>Genomic and transcriptomic evidence for scavenging of diverse organic compounds by widespread deep-sea archaea.</title>
        <authorList>
            <person name="Li M."/>
            <person name="Baker B.J."/>
            <person name="Anantharaman K."/>
            <person name="Jain S."/>
            <person name="Breier J.A."/>
            <person name="Dick G.J."/>
        </authorList>
    </citation>
    <scope>NUCLEOTIDE SEQUENCE [LARGE SCALE GENOMIC DNA]</scope>
    <source>
        <strain evidence="2">Cayman_51_deep</strain>
    </source>
</reference>
<dbReference type="Proteomes" id="UP000248161">
    <property type="component" value="Unassembled WGS sequence"/>
</dbReference>
<keyword evidence="1" id="KW-0812">Transmembrane</keyword>
<comment type="caution">
    <text evidence="2">The sequence shown here is derived from an EMBL/GenBank/DDBJ whole genome shotgun (WGS) entry which is preliminary data.</text>
</comment>
<evidence type="ECO:0000256" key="1">
    <source>
        <dbReference type="SAM" id="Phobius"/>
    </source>
</evidence>